<organism evidence="2 3">
    <name type="scientific">Capillimicrobium parvum</name>
    <dbReference type="NCBI Taxonomy" id="2884022"/>
    <lineage>
        <taxon>Bacteria</taxon>
        <taxon>Bacillati</taxon>
        <taxon>Actinomycetota</taxon>
        <taxon>Thermoleophilia</taxon>
        <taxon>Solirubrobacterales</taxon>
        <taxon>Capillimicrobiaceae</taxon>
        <taxon>Capillimicrobium</taxon>
    </lineage>
</organism>
<dbReference type="PANTHER" id="PTHR33164">
    <property type="entry name" value="TRANSCRIPTIONAL REGULATOR, MARR FAMILY"/>
    <property type="match status" value="1"/>
</dbReference>
<dbReference type="AlphaFoldDB" id="A0A9E7BZ50"/>
<dbReference type="SUPFAM" id="SSF46785">
    <property type="entry name" value="Winged helix' DNA-binding domain"/>
    <property type="match status" value="1"/>
</dbReference>
<dbReference type="RefSeq" id="WP_259314616.1">
    <property type="nucleotide sequence ID" value="NZ_CP087164.1"/>
</dbReference>
<evidence type="ECO:0000313" key="3">
    <source>
        <dbReference type="Proteomes" id="UP001162834"/>
    </source>
</evidence>
<sequence>MSSPRIGERYRGVDGRSGYLLRQAWQAFRIAMETALRAHGLNGAQYAVLSVLARDPGVSGADLARACNTTPQAMNGVLATLERAGLVERRPHPTHGRILEVMLTSEGEQRLAAATPVVRGLEDAIEEDLASDEIAAIKAWLVASAQRLEEITASRRA</sequence>
<dbReference type="EMBL" id="CP087164">
    <property type="protein sequence ID" value="UGS34950.1"/>
    <property type="molecule type" value="Genomic_DNA"/>
</dbReference>
<dbReference type="SMART" id="SM00347">
    <property type="entry name" value="HTH_MARR"/>
    <property type="match status" value="1"/>
</dbReference>
<accession>A0A9E7BZ50</accession>
<protein>
    <recommendedName>
        <fullName evidence="1">HTH marR-type domain-containing protein</fullName>
    </recommendedName>
</protein>
<dbReference type="InterPro" id="IPR039422">
    <property type="entry name" value="MarR/SlyA-like"/>
</dbReference>
<dbReference type="Proteomes" id="UP001162834">
    <property type="component" value="Chromosome"/>
</dbReference>
<name>A0A9E7BZ50_9ACTN</name>
<dbReference type="Pfam" id="PF12802">
    <property type="entry name" value="MarR_2"/>
    <property type="match status" value="1"/>
</dbReference>
<dbReference type="InterPro" id="IPR036388">
    <property type="entry name" value="WH-like_DNA-bd_sf"/>
</dbReference>
<dbReference type="PROSITE" id="PS50995">
    <property type="entry name" value="HTH_MARR_2"/>
    <property type="match status" value="1"/>
</dbReference>
<dbReference type="GO" id="GO:0003700">
    <property type="term" value="F:DNA-binding transcription factor activity"/>
    <property type="evidence" value="ECO:0007669"/>
    <property type="project" value="InterPro"/>
</dbReference>
<evidence type="ECO:0000313" key="2">
    <source>
        <dbReference type="EMBL" id="UGS34950.1"/>
    </source>
</evidence>
<proteinExistence type="predicted"/>
<feature type="domain" description="HTH marR-type" evidence="1">
    <location>
        <begin position="14"/>
        <end position="146"/>
    </location>
</feature>
<dbReference type="KEGG" id="sbae:DSM104329_01334"/>
<dbReference type="GO" id="GO:0006950">
    <property type="term" value="P:response to stress"/>
    <property type="evidence" value="ECO:0007669"/>
    <property type="project" value="TreeGrafter"/>
</dbReference>
<reference evidence="2" key="1">
    <citation type="journal article" date="2022" name="Int. J. Syst. Evol. Microbiol.">
        <title>Pseudomonas aegrilactucae sp. nov. and Pseudomonas morbosilactucae sp. nov., pathogens causing bacterial rot of lettuce in Japan.</title>
        <authorList>
            <person name="Sawada H."/>
            <person name="Fujikawa T."/>
            <person name="Satou M."/>
        </authorList>
    </citation>
    <scope>NUCLEOTIDE SEQUENCE</scope>
    <source>
        <strain evidence="2">0166_1</strain>
    </source>
</reference>
<dbReference type="Gene3D" id="1.10.10.10">
    <property type="entry name" value="Winged helix-like DNA-binding domain superfamily/Winged helix DNA-binding domain"/>
    <property type="match status" value="1"/>
</dbReference>
<keyword evidence="3" id="KW-1185">Reference proteome</keyword>
<evidence type="ECO:0000259" key="1">
    <source>
        <dbReference type="PROSITE" id="PS50995"/>
    </source>
</evidence>
<dbReference type="InterPro" id="IPR000835">
    <property type="entry name" value="HTH_MarR-typ"/>
</dbReference>
<dbReference type="InterPro" id="IPR036390">
    <property type="entry name" value="WH_DNA-bd_sf"/>
</dbReference>
<gene>
    <name evidence="2" type="ORF">DSM104329_01334</name>
</gene>
<dbReference type="PANTHER" id="PTHR33164:SF43">
    <property type="entry name" value="HTH-TYPE TRANSCRIPTIONAL REPRESSOR YETL"/>
    <property type="match status" value="1"/>
</dbReference>